<dbReference type="PANTHER" id="PTHR31084:SF3">
    <property type="entry name" value="ALPHA-FUCOSIDASE A"/>
    <property type="match status" value="1"/>
</dbReference>
<dbReference type="RefSeq" id="XP_047768438.1">
    <property type="nucleotide sequence ID" value="XM_047911891.1"/>
</dbReference>
<dbReference type="Pfam" id="PF22124">
    <property type="entry name" value="Glyco_hydro_95_cat"/>
    <property type="match status" value="1"/>
</dbReference>
<dbReference type="GO" id="GO:0004560">
    <property type="term" value="F:alpha-L-fucosidase activity"/>
    <property type="evidence" value="ECO:0007669"/>
    <property type="project" value="TreeGrafter"/>
</dbReference>
<organism evidence="2 3">
    <name type="scientific">Passalora fulva</name>
    <name type="common">Tomato leaf mold</name>
    <name type="synonym">Cladosporium fulvum</name>
    <dbReference type="NCBI Taxonomy" id="5499"/>
    <lineage>
        <taxon>Eukaryota</taxon>
        <taxon>Fungi</taxon>
        <taxon>Dikarya</taxon>
        <taxon>Ascomycota</taxon>
        <taxon>Pezizomycotina</taxon>
        <taxon>Dothideomycetes</taxon>
        <taxon>Dothideomycetidae</taxon>
        <taxon>Mycosphaerellales</taxon>
        <taxon>Mycosphaerellaceae</taxon>
        <taxon>Fulvia</taxon>
    </lineage>
</organism>
<dbReference type="Gene3D" id="1.50.10.10">
    <property type="match status" value="1"/>
</dbReference>
<accession>A0A9Q8UVP1</accession>
<dbReference type="GO" id="GO:0005975">
    <property type="term" value="P:carbohydrate metabolic process"/>
    <property type="evidence" value="ECO:0007669"/>
    <property type="project" value="InterPro"/>
</dbReference>
<protein>
    <submittedName>
        <fullName evidence="2">Alpha-fucosidase A</fullName>
    </submittedName>
</protein>
<sequence>MILNEPNHDFLTTLTVSSHLDTGLHIGSFNHIQEWKLPLDTPNDTHRHISHLIGWYPGFSIASYANGYTNSTIQSAVRTSLVNRGIGITDANSGREKVWRAAA</sequence>
<evidence type="ECO:0000259" key="1">
    <source>
        <dbReference type="Pfam" id="PF22124"/>
    </source>
</evidence>
<dbReference type="GeneID" id="71992621"/>
<dbReference type="EMBL" id="CP090173">
    <property type="protein sequence ID" value="UJO24072.1"/>
    <property type="molecule type" value="Genomic_DNA"/>
</dbReference>
<dbReference type="KEGG" id="ffu:CLAFUR5_12743"/>
<gene>
    <name evidence="2" type="ORF">CLAFUR5_12743</name>
</gene>
<dbReference type="PANTHER" id="PTHR31084">
    <property type="entry name" value="ALPHA-L-FUCOSIDASE 2"/>
    <property type="match status" value="1"/>
</dbReference>
<name>A0A9Q8UVP1_PASFU</name>
<evidence type="ECO:0000313" key="2">
    <source>
        <dbReference type="EMBL" id="UJO24072.1"/>
    </source>
</evidence>
<proteinExistence type="predicted"/>
<dbReference type="InterPro" id="IPR012341">
    <property type="entry name" value="6hp_glycosidase-like_sf"/>
</dbReference>
<dbReference type="OrthoDB" id="2848340at2759"/>
<dbReference type="InterPro" id="IPR054363">
    <property type="entry name" value="GH95_cat"/>
</dbReference>
<reference evidence="2" key="2">
    <citation type="journal article" date="2022" name="Microb. Genom.">
        <title>A chromosome-scale genome assembly of the tomato pathogen Cladosporium fulvum reveals a compartmentalized genome architecture and the presence of a dispensable chromosome.</title>
        <authorList>
            <person name="Zaccaron A.Z."/>
            <person name="Chen L.H."/>
            <person name="Samaras A."/>
            <person name="Stergiopoulos I."/>
        </authorList>
    </citation>
    <scope>NUCLEOTIDE SEQUENCE</scope>
    <source>
        <strain evidence="2">Race5_Kim</strain>
    </source>
</reference>
<dbReference type="Proteomes" id="UP000756132">
    <property type="component" value="Chromosome 11"/>
</dbReference>
<reference evidence="2" key="1">
    <citation type="submission" date="2021-12" db="EMBL/GenBank/DDBJ databases">
        <authorList>
            <person name="Zaccaron A."/>
            <person name="Stergiopoulos I."/>
        </authorList>
    </citation>
    <scope>NUCLEOTIDE SEQUENCE</scope>
    <source>
        <strain evidence="2">Race5_Kim</strain>
    </source>
</reference>
<dbReference type="AlphaFoldDB" id="A0A9Q8UVP1"/>
<evidence type="ECO:0000313" key="3">
    <source>
        <dbReference type="Proteomes" id="UP000756132"/>
    </source>
</evidence>
<keyword evidence="3" id="KW-1185">Reference proteome</keyword>
<feature type="domain" description="Glycosyl hydrolase family 95 catalytic" evidence="1">
    <location>
        <begin position="9"/>
        <end position="102"/>
    </location>
</feature>